<dbReference type="CDD" id="cd05819">
    <property type="entry name" value="NHL"/>
    <property type="match status" value="1"/>
</dbReference>
<name>A0A0B6ZDJ7_9EUPU</name>
<dbReference type="InterPro" id="IPR050952">
    <property type="entry name" value="TRIM-NHL_E3_ligases"/>
</dbReference>
<dbReference type="GO" id="GO:0043161">
    <property type="term" value="P:proteasome-mediated ubiquitin-dependent protein catabolic process"/>
    <property type="evidence" value="ECO:0007669"/>
    <property type="project" value="TreeGrafter"/>
</dbReference>
<dbReference type="InterPro" id="IPR001258">
    <property type="entry name" value="NHL_repeat"/>
</dbReference>
<dbReference type="Pfam" id="PF01436">
    <property type="entry name" value="NHL"/>
    <property type="match status" value="1"/>
</dbReference>
<dbReference type="PANTHER" id="PTHR24104:SF59">
    <property type="entry name" value="TRIPARTITE MOTIF-CONTAINING PROTEIN 2-LIKE"/>
    <property type="match status" value="1"/>
</dbReference>
<dbReference type="EMBL" id="HACG01019051">
    <property type="protein sequence ID" value="CEK65916.1"/>
    <property type="molecule type" value="Transcribed_RNA"/>
</dbReference>
<dbReference type="InterPro" id="IPR011042">
    <property type="entry name" value="6-blade_b-propeller_TolB-like"/>
</dbReference>
<feature type="repeat" description="NHL" evidence="2">
    <location>
        <begin position="126"/>
        <end position="156"/>
    </location>
</feature>
<dbReference type="PROSITE" id="PS51125">
    <property type="entry name" value="NHL"/>
    <property type="match status" value="2"/>
</dbReference>
<proteinExistence type="predicted"/>
<keyword evidence="1" id="KW-0677">Repeat</keyword>
<accession>A0A0B6ZDJ7</accession>
<reference evidence="3" key="1">
    <citation type="submission" date="2014-12" db="EMBL/GenBank/DDBJ databases">
        <title>Insight into the proteome of Arion vulgaris.</title>
        <authorList>
            <person name="Aradska J."/>
            <person name="Bulat T."/>
            <person name="Smidak R."/>
            <person name="Sarate P."/>
            <person name="Gangsoo J."/>
            <person name="Sialana F."/>
            <person name="Bilban M."/>
            <person name="Lubec G."/>
        </authorList>
    </citation>
    <scope>NUCLEOTIDE SEQUENCE</scope>
    <source>
        <tissue evidence="3">Skin</tissue>
    </source>
</reference>
<dbReference type="SUPFAM" id="SSF101898">
    <property type="entry name" value="NHL repeat"/>
    <property type="match status" value="1"/>
</dbReference>
<evidence type="ECO:0000256" key="1">
    <source>
        <dbReference type="ARBA" id="ARBA00022737"/>
    </source>
</evidence>
<dbReference type="AlphaFoldDB" id="A0A0B6ZDJ7"/>
<sequence length="252" mass="27912">DIHGYPKITFSVESGCEPWATCLTPDGGLAVTLKRQGCVSLWSTSGEPISEFGQDVLSAPAGILCDQQGRYVVVDEQSNSVLVFNSQGEYVTKLTQHMTMSYSQLTSSTLQNKYESSSSSLSKFSFNHPRYICITSSGNYIVADSGNHCIKVFGPDMNFKGQFGCYGRGDGHFRFPYGVASDDDNFLYVADHFNNRVSLFSPDGEFIEHLLTAQDNITRPKSVAVKYPLLYVTHGNLRSNQISVFKLIRAQH</sequence>
<dbReference type="GO" id="GO:0061630">
    <property type="term" value="F:ubiquitin protein ligase activity"/>
    <property type="evidence" value="ECO:0007669"/>
    <property type="project" value="TreeGrafter"/>
</dbReference>
<gene>
    <name evidence="3" type="primary">ORF56707</name>
</gene>
<feature type="non-terminal residue" evidence="3">
    <location>
        <position position="1"/>
    </location>
</feature>
<dbReference type="Gene3D" id="2.120.10.30">
    <property type="entry name" value="TolB, C-terminal domain"/>
    <property type="match status" value="2"/>
</dbReference>
<protein>
    <submittedName>
        <fullName evidence="3">Uncharacterized protein</fullName>
    </submittedName>
</protein>
<organism evidence="3">
    <name type="scientific">Arion vulgaris</name>
    <dbReference type="NCBI Taxonomy" id="1028688"/>
    <lineage>
        <taxon>Eukaryota</taxon>
        <taxon>Metazoa</taxon>
        <taxon>Spiralia</taxon>
        <taxon>Lophotrochozoa</taxon>
        <taxon>Mollusca</taxon>
        <taxon>Gastropoda</taxon>
        <taxon>Heterobranchia</taxon>
        <taxon>Euthyneura</taxon>
        <taxon>Panpulmonata</taxon>
        <taxon>Eupulmonata</taxon>
        <taxon>Stylommatophora</taxon>
        <taxon>Helicina</taxon>
        <taxon>Arionoidea</taxon>
        <taxon>Arionidae</taxon>
        <taxon>Arion</taxon>
    </lineage>
</organism>
<dbReference type="PANTHER" id="PTHR24104">
    <property type="entry name" value="E3 UBIQUITIN-PROTEIN LIGASE NHLRC1-RELATED"/>
    <property type="match status" value="1"/>
</dbReference>
<evidence type="ECO:0000313" key="3">
    <source>
        <dbReference type="EMBL" id="CEK65916.1"/>
    </source>
</evidence>
<evidence type="ECO:0000256" key="2">
    <source>
        <dbReference type="PROSITE-ProRule" id="PRU00504"/>
    </source>
</evidence>
<dbReference type="GO" id="GO:0000209">
    <property type="term" value="P:protein polyubiquitination"/>
    <property type="evidence" value="ECO:0007669"/>
    <property type="project" value="TreeGrafter"/>
</dbReference>
<feature type="repeat" description="NHL" evidence="2">
    <location>
        <begin position="160"/>
        <end position="203"/>
    </location>
</feature>